<keyword evidence="1" id="KW-0004">4Fe-4S</keyword>
<dbReference type="GO" id="GO:0016651">
    <property type="term" value="F:oxidoreductase activity, acting on NAD(P)H"/>
    <property type="evidence" value="ECO:0007669"/>
    <property type="project" value="InterPro"/>
</dbReference>
<dbReference type="GO" id="GO:0051539">
    <property type="term" value="F:4 iron, 4 sulfur cluster binding"/>
    <property type="evidence" value="ECO:0007669"/>
    <property type="project" value="UniProtKB-KW"/>
</dbReference>
<keyword evidence="2" id="KW-0479">Metal-binding</keyword>
<dbReference type="InterPro" id="IPR017900">
    <property type="entry name" value="4Fe4S_Fe_S_CS"/>
</dbReference>
<dbReference type="PROSITE" id="PS00198">
    <property type="entry name" value="4FE4S_FER_1"/>
    <property type="match status" value="1"/>
</dbReference>
<name>A0A1G1KXA0_9BACT</name>
<evidence type="ECO:0000256" key="1">
    <source>
        <dbReference type="ARBA" id="ARBA00022485"/>
    </source>
</evidence>
<evidence type="ECO:0000256" key="5">
    <source>
        <dbReference type="ARBA" id="ARBA00023014"/>
    </source>
</evidence>
<dbReference type="AlphaFoldDB" id="A0A1G1KXA0"/>
<evidence type="ECO:0000256" key="3">
    <source>
        <dbReference type="ARBA" id="ARBA00022737"/>
    </source>
</evidence>
<gene>
    <name evidence="7" type="ORF">A3G33_09645</name>
</gene>
<keyword evidence="5" id="KW-0411">Iron-sulfur</keyword>
<sequence length="167" mass="19500">MYGLGVLKGLWVTIKNFTLSYFTRKRLTTVQYPEERITLSEHARTFPILVYDESPDKLRCVACEICAKECPPKCISIVRAQDEAGKPLKQPKFFDIDYSVCMNCGICEEVCPFDSIYMDRQFELSAYERSEEFLYTKDRLAKSAEYFSKIRPETAKKVEEKRKAKEK</sequence>
<evidence type="ECO:0000259" key="6">
    <source>
        <dbReference type="PROSITE" id="PS51379"/>
    </source>
</evidence>
<keyword evidence="3" id="KW-0677">Repeat</keyword>
<organism evidence="7 8">
    <name type="scientific">Candidatus Danuiimicrobium aquiferis</name>
    <dbReference type="NCBI Taxonomy" id="1801832"/>
    <lineage>
        <taxon>Bacteria</taxon>
        <taxon>Pseudomonadati</taxon>
        <taxon>Candidatus Omnitrophota</taxon>
        <taxon>Candidatus Danuiimicrobium</taxon>
    </lineage>
</organism>
<dbReference type="EMBL" id="MHFR01000042">
    <property type="protein sequence ID" value="OGW97442.1"/>
    <property type="molecule type" value="Genomic_DNA"/>
</dbReference>
<reference evidence="7 8" key="1">
    <citation type="journal article" date="2016" name="Nat. Commun.">
        <title>Thousands of microbial genomes shed light on interconnected biogeochemical processes in an aquifer system.</title>
        <authorList>
            <person name="Anantharaman K."/>
            <person name="Brown C.T."/>
            <person name="Hug L.A."/>
            <person name="Sharon I."/>
            <person name="Castelle C.J."/>
            <person name="Probst A.J."/>
            <person name="Thomas B.C."/>
            <person name="Singh A."/>
            <person name="Wilkins M.J."/>
            <person name="Karaoz U."/>
            <person name="Brodie E.L."/>
            <person name="Williams K.H."/>
            <person name="Hubbard S.S."/>
            <person name="Banfield J.F."/>
        </authorList>
    </citation>
    <scope>NUCLEOTIDE SEQUENCE [LARGE SCALE GENOMIC DNA]</scope>
</reference>
<dbReference type="InterPro" id="IPR010226">
    <property type="entry name" value="NADH_quinone_OxRdtase_chainI"/>
</dbReference>
<keyword evidence="4" id="KW-0408">Iron</keyword>
<dbReference type="PANTHER" id="PTHR10849">
    <property type="entry name" value="NADH DEHYDROGENASE UBIQUINONE IRON-SULFUR PROTEIN 8, MITOCHONDRIAL"/>
    <property type="match status" value="1"/>
</dbReference>
<evidence type="ECO:0000313" key="7">
    <source>
        <dbReference type="EMBL" id="OGW97442.1"/>
    </source>
</evidence>
<dbReference type="SUPFAM" id="SSF54862">
    <property type="entry name" value="4Fe-4S ferredoxins"/>
    <property type="match status" value="1"/>
</dbReference>
<dbReference type="Gene3D" id="3.30.70.3270">
    <property type="match status" value="1"/>
</dbReference>
<evidence type="ECO:0000256" key="4">
    <source>
        <dbReference type="ARBA" id="ARBA00023004"/>
    </source>
</evidence>
<dbReference type="PROSITE" id="PS51379">
    <property type="entry name" value="4FE4S_FER_2"/>
    <property type="match status" value="2"/>
</dbReference>
<dbReference type="GO" id="GO:0046872">
    <property type="term" value="F:metal ion binding"/>
    <property type="evidence" value="ECO:0007669"/>
    <property type="project" value="UniProtKB-KW"/>
</dbReference>
<dbReference type="InterPro" id="IPR017896">
    <property type="entry name" value="4Fe4S_Fe-S-bd"/>
</dbReference>
<evidence type="ECO:0000256" key="2">
    <source>
        <dbReference type="ARBA" id="ARBA00022723"/>
    </source>
</evidence>
<comment type="caution">
    <text evidence="7">The sequence shown here is derived from an EMBL/GenBank/DDBJ whole genome shotgun (WGS) entry which is preliminary data.</text>
</comment>
<dbReference type="Proteomes" id="UP000178187">
    <property type="component" value="Unassembled WGS sequence"/>
</dbReference>
<dbReference type="GO" id="GO:0016020">
    <property type="term" value="C:membrane"/>
    <property type="evidence" value="ECO:0007669"/>
    <property type="project" value="InterPro"/>
</dbReference>
<protein>
    <recommendedName>
        <fullName evidence="6">4Fe-4S ferredoxin-type domain-containing protein</fullName>
    </recommendedName>
</protein>
<evidence type="ECO:0000313" key="8">
    <source>
        <dbReference type="Proteomes" id="UP000178187"/>
    </source>
</evidence>
<dbReference type="Pfam" id="PF12838">
    <property type="entry name" value="Fer4_7"/>
    <property type="match status" value="1"/>
</dbReference>
<accession>A0A1G1KXA0</accession>
<proteinExistence type="predicted"/>
<feature type="domain" description="4Fe-4S ferredoxin-type" evidence="6">
    <location>
        <begin position="92"/>
        <end position="121"/>
    </location>
</feature>
<feature type="domain" description="4Fe-4S ferredoxin-type" evidence="6">
    <location>
        <begin position="51"/>
        <end position="80"/>
    </location>
</feature>